<feature type="region of interest" description="Disordered" evidence="1">
    <location>
        <begin position="64"/>
        <end position="103"/>
    </location>
</feature>
<dbReference type="Proteomes" id="UP001201163">
    <property type="component" value="Unassembled WGS sequence"/>
</dbReference>
<evidence type="ECO:0000313" key="3">
    <source>
        <dbReference type="Proteomes" id="UP001201163"/>
    </source>
</evidence>
<gene>
    <name evidence="2" type="ORF">EDB92DRAFT_1890940</name>
</gene>
<evidence type="ECO:0000313" key="2">
    <source>
        <dbReference type="EMBL" id="KAH8983338.1"/>
    </source>
</evidence>
<feature type="compositionally biased region" description="Pro residues" evidence="1">
    <location>
        <begin position="78"/>
        <end position="91"/>
    </location>
</feature>
<comment type="caution">
    <text evidence="2">The sequence shown here is derived from an EMBL/GenBank/DDBJ whole genome shotgun (WGS) entry which is preliminary data.</text>
</comment>
<reference evidence="2" key="1">
    <citation type="submission" date="2022-01" db="EMBL/GenBank/DDBJ databases">
        <title>Comparative genomics reveals a dynamic genome evolution in the ectomycorrhizal milk-cap (Lactarius) mushrooms.</title>
        <authorList>
            <consortium name="DOE Joint Genome Institute"/>
            <person name="Lebreton A."/>
            <person name="Tang N."/>
            <person name="Kuo A."/>
            <person name="LaButti K."/>
            <person name="Drula E."/>
            <person name="Barry K."/>
            <person name="Clum A."/>
            <person name="Lipzen A."/>
            <person name="Mousain D."/>
            <person name="Ng V."/>
            <person name="Wang R."/>
            <person name="Wang X."/>
            <person name="Dai Y."/>
            <person name="Henrissat B."/>
            <person name="Grigoriev I.V."/>
            <person name="Guerin-Laguette A."/>
            <person name="Yu F."/>
            <person name="Martin F.M."/>
        </authorList>
    </citation>
    <scope>NUCLEOTIDE SEQUENCE</scope>
    <source>
        <strain evidence="2">QP</strain>
    </source>
</reference>
<dbReference type="AlphaFoldDB" id="A0AAD4LDW1"/>
<accession>A0AAD4LDW1</accession>
<dbReference type="EMBL" id="JAKELL010000089">
    <property type="protein sequence ID" value="KAH8983338.1"/>
    <property type="molecule type" value="Genomic_DNA"/>
</dbReference>
<evidence type="ECO:0000256" key="1">
    <source>
        <dbReference type="SAM" id="MobiDB-lite"/>
    </source>
</evidence>
<sequence>MPSRSLIPSQTAVSIHLGTRILPSPHETSSREMSVSHRHLSFLRHMNGFWKGFALRSKKQLTSGGRIKSGPVLVSEPTPGPPRPAFSPPSPTLQTPDSLSCDDVESDDWPWITVSSTEVGDVSVRPVQSLYPDLSRASVELFPEPCRRHRVSRSENSGLSCMASTSPVIGASGSILDAATRLQDFRSLILEMRASLLDHDHETAVDVRERDEEEIEGLLRLLEDVMTKVRGLAERDIPDPGLPVIKIDVAP</sequence>
<keyword evidence="3" id="KW-1185">Reference proteome</keyword>
<name>A0AAD4LDW1_9AGAM</name>
<protein>
    <submittedName>
        <fullName evidence="2">Uncharacterized protein</fullName>
    </submittedName>
</protein>
<proteinExistence type="predicted"/>
<organism evidence="2 3">
    <name type="scientific">Lactarius akahatsu</name>
    <dbReference type="NCBI Taxonomy" id="416441"/>
    <lineage>
        <taxon>Eukaryota</taxon>
        <taxon>Fungi</taxon>
        <taxon>Dikarya</taxon>
        <taxon>Basidiomycota</taxon>
        <taxon>Agaricomycotina</taxon>
        <taxon>Agaricomycetes</taxon>
        <taxon>Russulales</taxon>
        <taxon>Russulaceae</taxon>
        <taxon>Lactarius</taxon>
    </lineage>
</organism>